<evidence type="ECO:0008006" key="8">
    <source>
        <dbReference type="Google" id="ProtNLM"/>
    </source>
</evidence>
<reference evidence="7" key="1">
    <citation type="journal article" date="2014" name="Science">
        <title>Nonhuman genetics. Genomic basis for the convergent evolution of electric organs.</title>
        <authorList>
            <person name="Gallant J.R."/>
            <person name="Traeger L.L."/>
            <person name="Volkening J.D."/>
            <person name="Moffett H."/>
            <person name="Chen P.H."/>
            <person name="Novina C.D."/>
            <person name="Phillips G.N.Jr."/>
            <person name="Anand R."/>
            <person name="Wells G.B."/>
            <person name="Pinch M."/>
            <person name="Guth R."/>
            <person name="Unguez G.A."/>
            <person name="Albert J.S."/>
            <person name="Zakon H.H."/>
            <person name="Samanta M.P."/>
            <person name="Sussman M.R."/>
        </authorList>
    </citation>
    <scope>NUCLEOTIDE SEQUENCE [LARGE SCALE GENOMIC DNA]</scope>
</reference>
<dbReference type="Proteomes" id="UP000314983">
    <property type="component" value="Chromosome 13"/>
</dbReference>
<accession>A0A4W4GDA6</accession>
<dbReference type="OMA" id="DACHETR"/>
<dbReference type="GO" id="GO:0008017">
    <property type="term" value="F:microtubule binding"/>
    <property type="evidence" value="ECO:0007669"/>
    <property type="project" value="TreeGrafter"/>
</dbReference>
<reference evidence="6" key="5">
    <citation type="submission" date="2025-09" db="UniProtKB">
        <authorList>
            <consortium name="Ensembl"/>
        </authorList>
    </citation>
    <scope>IDENTIFICATION</scope>
</reference>
<reference evidence="6" key="3">
    <citation type="submission" date="2020-05" db="EMBL/GenBank/DDBJ databases">
        <title>Electrophorus electricus (electric eel) genome, fEleEle1, primary haplotype.</title>
        <authorList>
            <person name="Myers G."/>
            <person name="Meyer A."/>
            <person name="Fedrigo O."/>
            <person name="Formenti G."/>
            <person name="Rhie A."/>
            <person name="Tracey A."/>
            <person name="Sims Y."/>
            <person name="Jarvis E.D."/>
        </authorList>
    </citation>
    <scope>NUCLEOTIDE SEQUENCE [LARGE SCALE GENOMIC DNA]</scope>
</reference>
<dbReference type="Pfam" id="PF17730">
    <property type="entry name" value="Centro_C10orf90"/>
    <property type="match status" value="1"/>
</dbReference>
<dbReference type="GO" id="GO:0005813">
    <property type="term" value="C:centrosome"/>
    <property type="evidence" value="ECO:0007669"/>
    <property type="project" value="UniProtKB-SubCell"/>
</dbReference>
<evidence type="ECO:0000256" key="3">
    <source>
        <dbReference type="ARBA" id="ARBA00023212"/>
    </source>
</evidence>
<dbReference type="PANTHER" id="PTHR21553">
    <property type="entry name" value="ALMS1-RELATED"/>
    <property type="match status" value="1"/>
</dbReference>
<evidence type="ECO:0000259" key="4">
    <source>
        <dbReference type="Pfam" id="PF15309"/>
    </source>
</evidence>
<dbReference type="AlphaFoldDB" id="A0A4W4GDA6"/>
<feature type="domain" description="Centrosomal protein C10orf90 N-terminal" evidence="5">
    <location>
        <begin position="77"/>
        <end position="257"/>
    </location>
</feature>
<reference evidence="7" key="2">
    <citation type="journal article" date="2017" name="Sci. Adv.">
        <title>A tail of two voltages: Proteomic comparison of the three electric organs of the electric eel.</title>
        <authorList>
            <person name="Traeger L.L."/>
            <person name="Sabat G."/>
            <person name="Barrett-Wilt G.A."/>
            <person name="Wells G.B."/>
            <person name="Sussman M.R."/>
        </authorList>
    </citation>
    <scope>NUCLEOTIDE SEQUENCE [LARGE SCALE GENOMIC DNA]</scope>
</reference>
<organism evidence="6 7">
    <name type="scientific">Electrophorus electricus</name>
    <name type="common">Electric eel</name>
    <name type="synonym">Gymnotus electricus</name>
    <dbReference type="NCBI Taxonomy" id="8005"/>
    <lineage>
        <taxon>Eukaryota</taxon>
        <taxon>Metazoa</taxon>
        <taxon>Chordata</taxon>
        <taxon>Craniata</taxon>
        <taxon>Vertebrata</taxon>
        <taxon>Euteleostomi</taxon>
        <taxon>Actinopterygii</taxon>
        <taxon>Neopterygii</taxon>
        <taxon>Teleostei</taxon>
        <taxon>Ostariophysi</taxon>
        <taxon>Gymnotiformes</taxon>
        <taxon>Gymnotoidei</taxon>
        <taxon>Gymnotidae</taxon>
        <taxon>Electrophorus</taxon>
    </lineage>
</organism>
<evidence type="ECO:0000256" key="1">
    <source>
        <dbReference type="ARBA" id="ARBA00004300"/>
    </source>
</evidence>
<dbReference type="GO" id="GO:0005814">
    <property type="term" value="C:centriole"/>
    <property type="evidence" value="ECO:0007669"/>
    <property type="project" value="TreeGrafter"/>
</dbReference>
<keyword evidence="3" id="KW-0206">Cytoskeleton</keyword>
<feature type="domain" description="ALMS motif" evidence="4">
    <location>
        <begin position="303"/>
        <end position="413"/>
    </location>
</feature>
<comment type="subcellular location">
    <subcellularLocation>
        <location evidence="1">Cytoplasm</location>
        <location evidence="1">Cytoskeleton</location>
        <location evidence="1">Microtubule organizing center</location>
        <location evidence="1">Centrosome</location>
    </subcellularLocation>
</comment>
<dbReference type="InterPro" id="IPR041179">
    <property type="entry name" value="C10orf90_N"/>
</dbReference>
<sequence>YIIIFICRIHNTCLSLSEMVSLRSRLEKPERRGRILPSLYGLTRLDGPQKTEALSYLYTPSLSQALSTPETRLCCSTNSLSGFTSITITARRVSLSVPSLLSPEIRTQNQRNKLPVPSASTMSTCDDTTQQASVSWGNPAVPLKHQATMVKVTENRERDYPGKRFASSLAFPVCRNSYTESKTTSQALARSKEEPALGRSFPSVSEHLIFHSCLHLELLPGPFSSMLYLDKSLSISLARLQEGGRTLHRSTLSLYIRGALRPGCPESPGVRPLSRARSGWGMVTHGHKIMRDGYRHLEGVTTEALEHFRPDFISRSQKRVRQLEERTRERQRSQTADFAVELEGTNKRWNCTKPHPLSDNLFKPKDRVISGKEMQLRSKRIYNKLPEVTKRKEEERRKLVLQTNRLRAEVFKKVEQGP</sequence>
<keyword evidence="7" id="KW-1185">Reference proteome</keyword>
<proteinExistence type="predicted"/>
<evidence type="ECO:0000313" key="7">
    <source>
        <dbReference type="Proteomes" id="UP000314983"/>
    </source>
</evidence>
<evidence type="ECO:0000256" key="2">
    <source>
        <dbReference type="ARBA" id="ARBA00022490"/>
    </source>
</evidence>
<dbReference type="GO" id="GO:0005829">
    <property type="term" value="C:cytosol"/>
    <property type="evidence" value="ECO:0007669"/>
    <property type="project" value="TreeGrafter"/>
</dbReference>
<dbReference type="Pfam" id="PF15309">
    <property type="entry name" value="ALMS_motif"/>
    <property type="match status" value="1"/>
</dbReference>
<dbReference type="Ensembl" id="ENSEEET00000036399.2">
    <property type="protein sequence ID" value="ENSEEEP00000035977.2"/>
    <property type="gene ID" value="ENSEEEG00000017115.2"/>
</dbReference>
<dbReference type="InterPro" id="IPR029299">
    <property type="entry name" value="ALMS_motif"/>
</dbReference>
<dbReference type="PANTHER" id="PTHR21553:SF24">
    <property type="entry name" value="(E2-INDEPENDENT) E3 UBIQUITIN-CONJUGATING ENZYME FATS"/>
    <property type="match status" value="1"/>
</dbReference>
<dbReference type="GeneTree" id="ENSGT00940000153123"/>
<evidence type="ECO:0000259" key="5">
    <source>
        <dbReference type="Pfam" id="PF17730"/>
    </source>
</evidence>
<evidence type="ECO:0000313" key="6">
    <source>
        <dbReference type="Ensembl" id="ENSEEEP00000035977.2"/>
    </source>
</evidence>
<protein>
    <recommendedName>
        <fullName evidence="8">ALMS motif domain-containing protein</fullName>
    </recommendedName>
</protein>
<keyword evidence="2" id="KW-0963">Cytoplasm</keyword>
<reference evidence="6" key="4">
    <citation type="submission" date="2025-08" db="UniProtKB">
        <authorList>
            <consortium name="Ensembl"/>
        </authorList>
    </citation>
    <scope>IDENTIFICATION</scope>
</reference>
<name>A0A4W4GDA6_ELEEL</name>
<dbReference type="GO" id="GO:0046599">
    <property type="term" value="P:regulation of centriole replication"/>
    <property type="evidence" value="ECO:0007669"/>
    <property type="project" value="TreeGrafter"/>
</dbReference>